<keyword evidence="2" id="KW-1185">Reference proteome</keyword>
<proteinExistence type="predicted"/>
<accession>A0A3E2NM00</accession>
<dbReference type="Proteomes" id="UP000260823">
    <property type="component" value="Unassembled WGS sequence"/>
</dbReference>
<dbReference type="AlphaFoldDB" id="A0A3E2NM00"/>
<comment type="caution">
    <text evidence="1">The sequence shown here is derived from an EMBL/GenBank/DDBJ whole genome shotgun (WGS) entry which is preliminary data.</text>
</comment>
<dbReference type="EMBL" id="QWDE01000003">
    <property type="protein sequence ID" value="RFZ82019.1"/>
    <property type="molecule type" value="Genomic_DNA"/>
</dbReference>
<evidence type="ECO:0000313" key="2">
    <source>
        <dbReference type="Proteomes" id="UP000260823"/>
    </source>
</evidence>
<gene>
    <name evidence="1" type="ORF">DYU05_15425</name>
</gene>
<evidence type="ECO:0000313" key="1">
    <source>
        <dbReference type="EMBL" id="RFZ82019.1"/>
    </source>
</evidence>
<sequence length="59" mass="6911">MHIREFKPCFRKMWFLKVFARGKTPQLRLHGNSSDSILSLKLHHPVFKPGDKVLLLVIV</sequence>
<reference evidence="1 2" key="1">
    <citation type="submission" date="2018-08" db="EMBL/GenBank/DDBJ databases">
        <title>Mucilaginibacter terrae sp. nov., isolated from manganese diggings.</title>
        <authorList>
            <person name="Huang Y."/>
            <person name="Zhou Z."/>
        </authorList>
    </citation>
    <scope>NUCLEOTIDE SEQUENCE [LARGE SCALE GENOMIC DNA]</scope>
    <source>
        <strain evidence="1 2">ZH6</strain>
    </source>
</reference>
<organism evidence="1 2">
    <name type="scientific">Mucilaginibacter terrenus</name>
    <dbReference type="NCBI Taxonomy" id="2482727"/>
    <lineage>
        <taxon>Bacteria</taxon>
        <taxon>Pseudomonadati</taxon>
        <taxon>Bacteroidota</taxon>
        <taxon>Sphingobacteriia</taxon>
        <taxon>Sphingobacteriales</taxon>
        <taxon>Sphingobacteriaceae</taxon>
        <taxon>Mucilaginibacter</taxon>
    </lineage>
</organism>
<protein>
    <submittedName>
        <fullName evidence="1">Uncharacterized protein</fullName>
    </submittedName>
</protein>
<name>A0A3E2NM00_9SPHI</name>